<name>A0ABW3Z8S6_9HYPH</name>
<evidence type="ECO:0000256" key="1">
    <source>
        <dbReference type="ARBA" id="ARBA00004127"/>
    </source>
</evidence>
<dbReference type="Pfam" id="PF06803">
    <property type="entry name" value="DUF1232"/>
    <property type="match status" value="1"/>
</dbReference>
<organism evidence="7 8">
    <name type="scientific">Methylopila musalis</name>
    <dbReference type="NCBI Taxonomy" id="1134781"/>
    <lineage>
        <taxon>Bacteria</taxon>
        <taxon>Pseudomonadati</taxon>
        <taxon>Pseudomonadota</taxon>
        <taxon>Alphaproteobacteria</taxon>
        <taxon>Hyphomicrobiales</taxon>
        <taxon>Methylopilaceae</taxon>
        <taxon>Methylopila</taxon>
    </lineage>
</organism>
<keyword evidence="4 5" id="KW-0472">Membrane</keyword>
<dbReference type="RefSeq" id="WP_378775821.1">
    <property type="nucleotide sequence ID" value="NZ_JBHTMX010000104.1"/>
</dbReference>
<evidence type="ECO:0000313" key="7">
    <source>
        <dbReference type="EMBL" id="MFD1332608.1"/>
    </source>
</evidence>
<evidence type="ECO:0000256" key="3">
    <source>
        <dbReference type="ARBA" id="ARBA00022989"/>
    </source>
</evidence>
<keyword evidence="8" id="KW-1185">Reference proteome</keyword>
<reference evidence="8" key="1">
    <citation type="journal article" date="2019" name="Int. J. Syst. Evol. Microbiol.">
        <title>The Global Catalogue of Microorganisms (GCM) 10K type strain sequencing project: providing services to taxonomists for standard genome sequencing and annotation.</title>
        <authorList>
            <consortium name="The Broad Institute Genomics Platform"/>
            <consortium name="The Broad Institute Genome Sequencing Center for Infectious Disease"/>
            <person name="Wu L."/>
            <person name="Ma J."/>
        </authorList>
    </citation>
    <scope>NUCLEOTIDE SEQUENCE [LARGE SCALE GENOMIC DNA]</scope>
    <source>
        <strain evidence="8">CCUG 61696</strain>
    </source>
</reference>
<evidence type="ECO:0000256" key="2">
    <source>
        <dbReference type="ARBA" id="ARBA00022692"/>
    </source>
</evidence>
<gene>
    <name evidence="7" type="ORF">ACFQ4O_11435</name>
</gene>
<dbReference type="InterPro" id="IPR010652">
    <property type="entry name" value="DUF1232"/>
</dbReference>
<sequence length="130" mass="14808">MLRWLRQRFLRFRREAVLLAYAVRDPDTPWGLRIASLAAALYLLSPIDLIPITTPVFGVVDDLVIVPWITALVARRLPENVRLRAGHKADVWTARWLKRPLLVAAVALAVLVAIWIGVLWLIARWLWGAS</sequence>
<feature type="transmembrane region" description="Helical" evidence="5">
    <location>
        <begin position="101"/>
        <end position="127"/>
    </location>
</feature>
<keyword evidence="3 5" id="KW-1133">Transmembrane helix</keyword>
<comment type="subcellular location">
    <subcellularLocation>
        <location evidence="1">Endomembrane system</location>
        <topology evidence="1">Multi-pass membrane protein</topology>
    </subcellularLocation>
</comment>
<evidence type="ECO:0000259" key="6">
    <source>
        <dbReference type="Pfam" id="PF06803"/>
    </source>
</evidence>
<proteinExistence type="predicted"/>
<evidence type="ECO:0000256" key="5">
    <source>
        <dbReference type="SAM" id="Phobius"/>
    </source>
</evidence>
<protein>
    <submittedName>
        <fullName evidence="7">YkvA family protein</fullName>
    </submittedName>
</protein>
<keyword evidence="2 5" id="KW-0812">Transmembrane</keyword>
<comment type="caution">
    <text evidence="7">The sequence shown here is derived from an EMBL/GenBank/DDBJ whole genome shotgun (WGS) entry which is preliminary data.</text>
</comment>
<evidence type="ECO:0000313" key="8">
    <source>
        <dbReference type="Proteomes" id="UP001597171"/>
    </source>
</evidence>
<feature type="domain" description="DUF1232" evidence="6">
    <location>
        <begin position="36"/>
        <end position="68"/>
    </location>
</feature>
<accession>A0ABW3Z8S6</accession>
<dbReference type="Proteomes" id="UP001597171">
    <property type="component" value="Unassembled WGS sequence"/>
</dbReference>
<dbReference type="EMBL" id="JBHTMX010000104">
    <property type="protein sequence ID" value="MFD1332608.1"/>
    <property type="molecule type" value="Genomic_DNA"/>
</dbReference>
<evidence type="ECO:0000256" key="4">
    <source>
        <dbReference type="ARBA" id="ARBA00023136"/>
    </source>
</evidence>